<evidence type="ECO:0000256" key="1">
    <source>
        <dbReference type="SAM" id="MobiDB-lite"/>
    </source>
</evidence>
<name>A0A2P2PCW5_RHIMU</name>
<dbReference type="AlphaFoldDB" id="A0A2P2PCW5"/>
<organism evidence="2">
    <name type="scientific">Rhizophora mucronata</name>
    <name type="common">Asiatic mangrove</name>
    <dbReference type="NCBI Taxonomy" id="61149"/>
    <lineage>
        <taxon>Eukaryota</taxon>
        <taxon>Viridiplantae</taxon>
        <taxon>Streptophyta</taxon>
        <taxon>Embryophyta</taxon>
        <taxon>Tracheophyta</taxon>
        <taxon>Spermatophyta</taxon>
        <taxon>Magnoliopsida</taxon>
        <taxon>eudicotyledons</taxon>
        <taxon>Gunneridae</taxon>
        <taxon>Pentapetalae</taxon>
        <taxon>rosids</taxon>
        <taxon>fabids</taxon>
        <taxon>Malpighiales</taxon>
        <taxon>Rhizophoraceae</taxon>
        <taxon>Rhizophora</taxon>
    </lineage>
</organism>
<sequence>MSFSASALHCTSNPSKSSFPDSEFCIRISCSFF</sequence>
<dbReference type="EMBL" id="GGEC01071987">
    <property type="protein sequence ID" value="MBX52471.1"/>
    <property type="molecule type" value="Transcribed_RNA"/>
</dbReference>
<evidence type="ECO:0000313" key="2">
    <source>
        <dbReference type="EMBL" id="MBX52471.1"/>
    </source>
</evidence>
<feature type="region of interest" description="Disordered" evidence="1">
    <location>
        <begin position="1"/>
        <end position="20"/>
    </location>
</feature>
<proteinExistence type="predicted"/>
<reference evidence="2" key="1">
    <citation type="submission" date="2018-02" db="EMBL/GenBank/DDBJ databases">
        <title>Rhizophora mucronata_Transcriptome.</title>
        <authorList>
            <person name="Meera S.P."/>
            <person name="Sreeshan A."/>
            <person name="Augustine A."/>
        </authorList>
    </citation>
    <scope>NUCLEOTIDE SEQUENCE</scope>
    <source>
        <tissue evidence="2">Leaf</tissue>
    </source>
</reference>
<protein>
    <submittedName>
        <fullName evidence="2">Uncharacterized protein</fullName>
    </submittedName>
</protein>
<accession>A0A2P2PCW5</accession>